<evidence type="ECO:0000256" key="7">
    <source>
        <dbReference type="PIRSR" id="PIRSR600246-3"/>
    </source>
</evidence>
<accession>A0A930YTQ9</accession>
<keyword evidence="9" id="KW-1185">Reference proteome</keyword>
<evidence type="ECO:0000256" key="6">
    <source>
        <dbReference type="PIRSR" id="PIRSR600246-2"/>
    </source>
</evidence>
<dbReference type="AlphaFoldDB" id="A0A930YTQ9"/>
<evidence type="ECO:0000313" key="8">
    <source>
        <dbReference type="EMBL" id="MBF5026192.1"/>
    </source>
</evidence>
<dbReference type="InterPro" id="IPR029055">
    <property type="entry name" value="Ntn_hydrolases_N"/>
</dbReference>
<keyword evidence="2" id="KW-0378">Hydrolase</keyword>
<proteinExistence type="predicted"/>
<evidence type="ECO:0000313" key="9">
    <source>
        <dbReference type="Proteomes" id="UP000694480"/>
    </source>
</evidence>
<name>A0A930YTQ9_9FLAO</name>
<keyword evidence="1" id="KW-0645">Protease</keyword>
<reference evidence="8" key="1">
    <citation type="submission" date="2020-11" db="EMBL/GenBank/DDBJ databases">
        <title>Genome seq and assembly of Planobacterium sp.</title>
        <authorList>
            <person name="Chhetri G."/>
        </authorList>
    </citation>
    <scope>NUCLEOTIDE SEQUENCE</scope>
    <source>
        <strain evidence="8">GCR5</strain>
    </source>
</reference>
<dbReference type="GO" id="GO:0016811">
    <property type="term" value="F:hydrolase activity, acting on carbon-nitrogen (but not peptide) bonds, in linear amides"/>
    <property type="evidence" value="ECO:0007669"/>
    <property type="project" value="UniProtKB-ARBA"/>
</dbReference>
<dbReference type="EMBL" id="JADKYY010000001">
    <property type="protein sequence ID" value="MBF5026192.1"/>
    <property type="molecule type" value="Genomic_DNA"/>
</dbReference>
<dbReference type="GO" id="GO:0006508">
    <property type="term" value="P:proteolysis"/>
    <property type="evidence" value="ECO:0007669"/>
    <property type="project" value="UniProtKB-KW"/>
</dbReference>
<feature type="active site" description="Nucleophile" evidence="5">
    <location>
        <position position="200"/>
    </location>
</feature>
<dbReference type="PANTHER" id="PTHR10188">
    <property type="entry name" value="L-ASPARAGINASE"/>
    <property type="match status" value="1"/>
</dbReference>
<dbReference type="RefSeq" id="WP_194738129.1">
    <property type="nucleotide sequence ID" value="NZ_JADKYY010000001.1"/>
</dbReference>
<organism evidence="8 9">
    <name type="scientific">Planobacterium oryzisoli</name>
    <dbReference type="NCBI Taxonomy" id="2771435"/>
    <lineage>
        <taxon>Bacteria</taxon>
        <taxon>Pseudomonadati</taxon>
        <taxon>Bacteroidota</taxon>
        <taxon>Flavobacteriia</taxon>
        <taxon>Flavobacteriales</taxon>
        <taxon>Weeksellaceae</taxon>
        <taxon>Chryseobacterium group</taxon>
        <taxon>Chryseobacterium</taxon>
    </lineage>
</organism>
<evidence type="ECO:0000256" key="1">
    <source>
        <dbReference type="ARBA" id="ARBA00022670"/>
    </source>
</evidence>
<sequence>MYKSIVFLVLLWAGLLTGQEKYVLVIHGGAGTILKSQLSEEKERLYHQALSQALKAGFTAIQNGEDAQQAVSKAIMVLEDSPLFNAGKGAVFTHEGKNEMDAAIMLGHSLKAGAVSGIQTVKNPINAAIAVMEHSPHVMLSGKGAEEFSRSVGLEIVDPSYFYTKERWKGLEKARQSEKKDPSASNSIKAQALHDYKFGTVGAVALDQKGHLAAGTSTGGMTNKRWNRIGDAPIIGAGTYANHMVGVSATGWGEFFIRTTAARSLAALMEYKGLDVASAASQTIEHIASLGGDGGLIALDSKGNVALPFNTAGMYRGYITESGTIYTFIYK</sequence>
<feature type="binding site" evidence="6">
    <location>
        <begin position="228"/>
        <end position="231"/>
    </location>
    <ligand>
        <name>substrate</name>
    </ligand>
</feature>
<dbReference type="PANTHER" id="PTHR10188:SF6">
    <property type="entry name" value="N(4)-(BETA-N-ACETYLGLUCOSAMINYL)-L-ASPARAGINASE"/>
    <property type="match status" value="1"/>
</dbReference>
<evidence type="ECO:0000256" key="2">
    <source>
        <dbReference type="ARBA" id="ARBA00022801"/>
    </source>
</evidence>
<keyword evidence="3" id="KW-0068">Autocatalytic cleavage</keyword>
<dbReference type="InterPro" id="IPR000246">
    <property type="entry name" value="Peptidase_T2"/>
</dbReference>
<dbReference type="SUPFAM" id="SSF56235">
    <property type="entry name" value="N-terminal nucleophile aminohydrolases (Ntn hydrolases)"/>
    <property type="match status" value="1"/>
</dbReference>
<dbReference type="FunFam" id="3.60.20.30:FF:000001">
    <property type="entry name" value="Isoaspartyl peptidase/L-asparaginase"/>
    <property type="match status" value="1"/>
</dbReference>
<evidence type="ECO:0000256" key="3">
    <source>
        <dbReference type="ARBA" id="ARBA00022813"/>
    </source>
</evidence>
<feature type="binding site" evidence="6">
    <location>
        <begin position="250"/>
        <end position="253"/>
    </location>
    <ligand>
        <name>substrate</name>
    </ligand>
</feature>
<dbReference type="Pfam" id="PF01112">
    <property type="entry name" value="Asparaginase_2"/>
    <property type="match status" value="1"/>
</dbReference>
<evidence type="ECO:0000256" key="4">
    <source>
        <dbReference type="ARBA" id="ARBA00069124"/>
    </source>
</evidence>
<dbReference type="Gene3D" id="3.60.20.30">
    <property type="entry name" value="(Glycosyl)asparaginase"/>
    <property type="match status" value="1"/>
</dbReference>
<evidence type="ECO:0000256" key="5">
    <source>
        <dbReference type="PIRSR" id="PIRSR600246-1"/>
    </source>
</evidence>
<dbReference type="CDD" id="cd04701">
    <property type="entry name" value="Asparaginase_2"/>
    <property type="match status" value="1"/>
</dbReference>
<gene>
    <name evidence="8" type="ORF">IC612_00070</name>
</gene>
<dbReference type="Proteomes" id="UP000694480">
    <property type="component" value="Unassembled WGS sequence"/>
</dbReference>
<comment type="caution">
    <text evidence="8">The sequence shown here is derived from an EMBL/GenBank/DDBJ whole genome shotgun (WGS) entry which is preliminary data.</text>
</comment>
<protein>
    <recommendedName>
        <fullName evidence="4">Isoaspartyl peptidase</fullName>
    </recommendedName>
</protein>
<dbReference type="GO" id="GO:0008233">
    <property type="term" value="F:peptidase activity"/>
    <property type="evidence" value="ECO:0007669"/>
    <property type="project" value="UniProtKB-KW"/>
</dbReference>
<feature type="site" description="Cleavage; by autolysis" evidence="7">
    <location>
        <begin position="199"/>
        <end position="200"/>
    </location>
</feature>